<accession>A0A428PVA9</accession>
<protein>
    <recommendedName>
        <fullName evidence="6">Metallo-beta-lactamase domain-containing protein</fullName>
    </recommendedName>
</protein>
<dbReference type="GO" id="GO:0016787">
    <property type="term" value="F:hydrolase activity"/>
    <property type="evidence" value="ECO:0007669"/>
    <property type="project" value="UniProtKB-KW"/>
</dbReference>
<dbReference type="AlphaFoldDB" id="A0A428PVA9"/>
<dbReference type="Pfam" id="PF00753">
    <property type="entry name" value="Lactamase_B"/>
    <property type="match status" value="1"/>
</dbReference>
<evidence type="ECO:0000256" key="1">
    <source>
        <dbReference type="ARBA" id="ARBA00001947"/>
    </source>
</evidence>
<gene>
    <name evidence="7" type="ORF">CEP54_008549</name>
</gene>
<dbReference type="STRING" id="1325734.A0A428PVA9"/>
<evidence type="ECO:0000313" key="7">
    <source>
        <dbReference type="EMBL" id="RSL56977.1"/>
    </source>
</evidence>
<keyword evidence="5" id="KW-0862">Zinc</keyword>
<keyword evidence="3" id="KW-0479">Metal-binding</keyword>
<dbReference type="GO" id="GO:0046872">
    <property type="term" value="F:metal ion binding"/>
    <property type="evidence" value="ECO:0007669"/>
    <property type="project" value="UniProtKB-KW"/>
</dbReference>
<name>A0A428PVA9_9HYPO</name>
<dbReference type="Gene3D" id="3.60.15.10">
    <property type="entry name" value="Ribonuclease Z/Hydroxyacylglutathione hydrolase-like"/>
    <property type="match status" value="1"/>
</dbReference>
<feature type="domain" description="Metallo-beta-lactamase" evidence="6">
    <location>
        <begin position="73"/>
        <end position="188"/>
    </location>
</feature>
<reference evidence="7 8" key="1">
    <citation type="submission" date="2017-06" db="EMBL/GenBank/DDBJ databases">
        <title>Comparative genomic analysis of Ambrosia Fusariam Clade fungi.</title>
        <authorList>
            <person name="Stajich J.E."/>
            <person name="Carrillo J."/>
            <person name="Kijimoto T."/>
            <person name="Eskalen A."/>
            <person name="O'Donnell K."/>
            <person name="Kasson M."/>
        </authorList>
    </citation>
    <scope>NUCLEOTIDE SEQUENCE [LARGE SCALE GENOMIC DNA]</scope>
    <source>
        <strain evidence="7 8">NRRL62584</strain>
    </source>
</reference>
<evidence type="ECO:0000256" key="5">
    <source>
        <dbReference type="ARBA" id="ARBA00022833"/>
    </source>
</evidence>
<evidence type="ECO:0000256" key="3">
    <source>
        <dbReference type="ARBA" id="ARBA00022723"/>
    </source>
</evidence>
<sequence length="207" mass="22852">MASALSNPFASAAIPAFQCPPGTKLFLLNLGILRGDEGWFLRGANAYSKWGAPLTDVFSRVVYKEEHKLPNAIKACGYDIKDVKAVIFGHLHLDHAGGLEHFLGSDIPIYVHEEEFKHACWCAATGADAALYMADYLSLDKLNWKTFSEESVDLFQGITIRLAAGHTPGLCIMQVNLDKDGTFIFTTDHYHRLVPFFGNGTRVTLMS</sequence>
<dbReference type="PANTHER" id="PTHR42978:SF2">
    <property type="entry name" value="102 KBASES UNSTABLE REGION: FROM 1 TO 119443"/>
    <property type="match status" value="1"/>
</dbReference>
<dbReference type="SUPFAM" id="SSF56281">
    <property type="entry name" value="Metallo-hydrolase/oxidoreductase"/>
    <property type="match status" value="1"/>
</dbReference>
<dbReference type="InterPro" id="IPR036866">
    <property type="entry name" value="RibonucZ/Hydroxyglut_hydro"/>
</dbReference>
<evidence type="ECO:0000256" key="2">
    <source>
        <dbReference type="ARBA" id="ARBA00007749"/>
    </source>
</evidence>
<evidence type="ECO:0000256" key="4">
    <source>
        <dbReference type="ARBA" id="ARBA00022801"/>
    </source>
</evidence>
<dbReference type="InterPro" id="IPR051013">
    <property type="entry name" value="MBL_superfamily_lactonases"/>
</dbReference>
<comment type="cofactor">
    <cofactor evidence="1">
        <name>Zn(2+)</name>
        <dbReference type="ChEBI" id="CHEBI:29105"/>
    </cofactor>
</comment>
<comment type="caution">
    <text evidence="7">The sequence shown here is derived from an EMBL/GenBank/DDBJ whole genome shotgun (WGS) entry which is preliminary data.</text>
</comment>
<dbReference type="OrthoDB" id="10250730at2759"/>
<dbReference type="Proteomes" id="UP000288168">
    <property type="component" value="Unassembled WGS sequence"/>
</dbReference>
<evidence type="ECO:0000259" key="6">
    <source>
        <dbReference type="Pfam" id="PF00753"/>
    </source>
</evidence>
<dbReference type="EMBL" id="NKCI01000086">
    <property type="protein sequence ID" value="RSL56977.1"/>
    <property type="molecule type" value="Genomic_DNA"/>
</dbReference>
<dbReference type="PANTHER" id="PTHR42978">
    <property type="entry name" value="QUORUM-QUENCHING LACTONASE YTNP-RELATED-RELATED"/>
    <property type="match status" value="1"/>
</dbReference>
<keyword evidence="4" id="KW-0378">Hydrolase</keyword>
<proteinExistence type="inferred from homology"/>
<keyword evidence="8" id="KW-1185">Reference proteome</keyword>
<dbReference type="InterPro" id="IPR001279">
    <property type="entry name" value="Metallo-B-lactamas"/>
</dbReference>
<comment type="similarity">
    <text evidence="2">Belongs to the metallo-beta-lactamase superfamily.</text>
</comment>
<evidence type="ECO:0000313" key="8">
    <source>
        <dbReference type="Proteomes" id="UP000288168"/>
    </source>
</evidence>
<organism evidence="7 8">
    <name type="scientific">Fusarium duplospermum</name>
    <dbReference type="NCBI Taxonomy" id="1325734"/>
    <lineage>
        <taxon>Eukaryota</taxon>
        <taxon>Fungi</taxon>
        <taxon>Dikarya</taxon>
        <taxon>Ascomycota</taxon>
        <taxon>Pezizomycotina</taxon>
        <taxon>Sordariomycetes</taxon>
        <taxon>Hypocreomycetidae</taxon>
        <taxon>Hypocreales</taxon>
        <taxon>Nectriaceae</taxon>
        <taxon>Fusarium</taxon>
        <taxon>Fusarium solani species complex</taxon>
    </lineage>
</organism>